<feature type="signal peptide" evidence="1">
    <location>
        <begin position="1"/>
        <end position="28"/>
    </location>
</feature>
<sequence length="603" mass="68118">MLKRRLIAILLAAAAPVAALAPVTNAVAAEQTESERLNAFFERVYQENIKRSPVAQSYLGIKTDYDKWDDESDANAIKEFEIAQKDLAEIRTFDTSKLDADAILSYRIFKSMMARRTAAFQYRRYGYVFDQMNGEQSSIPAFLINIHRVTSKSDAEAYVKRLQGVAALMDQHITEAREREKLGILPPKWVYPYIVSDAKNLLTGAPFDSSGKDSTLLEDFKAKVAKLDLPQTDKDKLVADASAALLASVKPAYEKVIALMTEQEARATNDDGAWKFPDGQAFYNERLKFHTTTDLTAKQIHDLGLSEVARIHGEMRKIMQQVGFKGSLQDFFAYMRDDPRFYYPNTDEGRKDYLAEANRLIGTVKAKLPDFFGTLPNAPLEVKQVEAFREKSAGKAFYQRPAPDGSRPGVYYVNLYNMRDMSKAELEALAYHEGLPGHHLQLAIATELKDVPKFRKFGGFTAYSEGWGLYTEELGKDMGFYQDPYSDFGRLQMELWRACRLVVDSGLHDKRWTREQAIQYLKDNTPNPEGDIVKAIERYIVYPGQATAYLVGKLEIMKLRSEARARLGDKFDIRAFHDAILKSGAVPLDILRENVTTATGGKV</sequence>
<evidence type="ECO:0000256" key="1">
    <source>
        <dbReference type="SAM" id="SignalP"/>
    </source>
</evidence>
<evidence type="ECO:0000313" key="3">
    <source>
        <dbReference type="Proteomes" id="UP000298714"/>
    </source>
</evidence>
<organism evidence="2 3">
    <name type="scientific">Hankyongella ginsenosidimutans</name>
    <dbReference type="NCBI Taxonomy" id="1763828"/>
    <lineage>
        <taxon>Bacteria</taxon>
        <taxon>Pseudomonadati</taxon>
        <taxon>Pseudomonadota</taxon>
        <taxon>Alphaproteobacteria</taxon>
        <taxon>Sphingomonadales</taxon>
        <taxon>Sphingomonadaceae</taxon>
        <taxon>Hankyongella</taxon>
    </lineage>
</organism>
<gene>
    <name evidence="2" type="ORF">E6W36_00845</name>
</gene>
<name>A0A4D7CBK0_9SPHN</name>
<keyword evidence="3" id="KW-1185">Reference proteome</keyword>
<dbReference type="PANTHER" id="PTHR33361:SF16">
    <property type="entry name" value="DUF885 DOMAIN-CONTAINING PROTEIN"/>
    <property type="match status" value="1"/>
</dbReference>
<dbReference type="InterPro" id="IPR010281">
    <property type="entry name" value="DUF885"/>
</dbReference>
<dbReference type="KEGG" id="hgn:E6W36_00845"/>
<dbReference type="PANTHER" id="PTHR33361">
    <property type="entry name" value="GLR0591 PROTEIN"/>
    <property type="match status" value="1"/>
</dbReference>
<accession>A0A4D7CBK0</accession>
<feature type="chain" id="PRO_5020299220" evidence="1">
    <location>
        <begin position="29"/>
        <end position="603"/>
    </location>
</feature>
<reference evidence="3" key="1">
    <citation type="submission" date="2019-04" db="EMBL/GenBank/DDBJ databases">
        <title>Complete genome sequence of Sphingomonas sp. W1-2-3.</title>
        <authorList>
            <person name="Im W.T."/>
        </authorList>
    </citation>
    <scope>NUCLEOTIDE SEQUENCE [LARGE SCALE GENOMIC DNA]</scope>
    <source>
        <strain evidence="3">W1-2-3</strain>
    </source>
</reference>
<dbReference type="EMBL" id="CP039704">
    <property type="protein sequence ID" value="QCI78702.1"/>
    <property type="molecule type" value="Genomic_DNA"/>
</dbReference>
<dbReference type="RefSeq" id="WP_222873465.1">
    <property type="nucleotide sequence ID" value="NZ_CP039704.1"/>
</dbReference>
<evidence type="ECO:0000313" key="2">
    <source>
        <dbReference type="EMBL" id="QCI78702.1"/>
    </source>
</evidence>
<dbReference type="Pfam" id="PF05960">
    <property type="entry name" value="DUF885"/>
    <property type="match status" value="1"/>
</dbReference>
<dbReference type="Proteomes" id="UP000298714">
    <property type="component" value="Chromosome"/>
</dbReference>
<protein>
    <submittedName>
        <fullName evidence="2">DUF885 domain-containing protein</fullName>
    </submittedName>
</protein>
<dbReference type="AlphaFoldDB" id="A0A4D7CBK0"/>
<keyword evidence="1" id="KW-0732">Signal</keyword>
<proteinExistence type="predicted"/>